<dbReference type="STRING" id="6669.E9G050"/>
<dbReference type="EC" id="3.1.1.4" evidence="3"/>
<dbReference type="Pfam" id="PF05826">
    <property type="entry name" value="Phospholip_A2_2"/>
    <property type="match status" value="1"/>
</dbReference>
<dbReference type="InParanoid" id="E9G050"/>
<evidence type="ECO:0000256" key="11">
    <source>
        <dbReference type="ARBA" id="ARBA00023157"/>
    </source>
</evidence>
<protein>
    <recommendedName>
        <fullName evidence="4">Phospholipase A2</fullName>
        <ecNumber evidence="3">3.1.1.4</ecNumber>
    </recommendedName>
    <alternativeName>
        <fullName evidence="12">Phosphatidylcholine 2-acylhydrolase</fullName>
    </alternativeName>
</protein>
<sequence>MRLAEAAVLLSLFQATFAIASNQTVASELLILDGHPRGRRAVLLNSDPHEPCRIYGHRYVKTITRAIYNSPKRLKEKIHFSDPIQVMENLPTGPTLRKITQDEWVTIAAECHEQMVALGLNQNMTAIDRHFIYPGTKWCGLGDVADDFDDIGRHETADKCCREHDHCHDYMSPGTCKYGLCNHSIFTKSHCDCDDKFRQCLLNAMNDKASMSVGFIFFSVSALSCYRQSPDCRNTFSRHSRRRERHYRTSGMASSTDWCFVRPRRRPFKKPN</sequence>
<evidence type="ECO:0000256" key="13">
    <source>
        <dbReference type="SAM" id="SignalP"/>
    </source>
</evidence>
<evidence type="ECO:0000256" key="8">
    <source>
        <dbReference type="ARBA" id="ARBA00022837"/>
    </source>
</evidence>
<dbReference type="InterPro" id="IPR036444">
    <property type="entry name" value="PLipase_A2_dom_sf"/>
</dbReference>
<keyword evidence="5" id="KW-0964">Secreted</keyword>
<dbReference type="GO" id="GO:0046872">
    <property type="term" value="F:metal ion binding"/>
    <property type="evidence" value="ECO:0007669"/>
    <property type="project" value="UniProtKB-KW"/>
</dbReference>
<dbReference type="EMBL" id="GL732528">
    <property type="protein sequence ID" value="EFX87458.1"/>
    <property type="molecule type" value="Genomic_DNA"/>
</dbReference>
<keyword evidence="16" id="KW-1185">Reference proteome</keyword>
<organism evidence="15 16">
    <name type="scientific">Daphnia pulex</name>
    <name type="common">Water flea</name>
    <dbReference type="NCBI Taxonomy" id="6669"/>
    <lineage>
        <taxon>Eukaryota</taxon>
        <taxon>Metazoa</taxon>
        <taxon>Ecdysozoa</taxon>
        <taxon>Arthropoda</taxon>
        <taxon>Crustacea</taxon>
        <taxon>Branchiopoda</taxon>
        <taxon>Diplostraca</taxon>
        <taxon>Cladocera</taxon>
        <taxon>Anomopoda</taxon>
        <taxon>Daphniidae</taxon>
        <taxon>Daphnia</taxon>
    </lineage>
</organism>
<evidence type="ECO:0000256" key="7">
    <source>
        <dbReference type="ARBA" id="ARBA00022801"/>
    </source>
</evidence>
<comment type="cofactor">
    <cofactor evidence="1">
        <name>Ca(2+)</name>
        <dbReference type="ChEBI" id="CHEBI:29108"/>
    </cofactor>
</comment>
<evidence type="ECO:0000313" key="16">
    <source>
        <dbReference type="Proteomes" id="UP000000305"/>
    </source>
</evidence>
<dbReference type="SUPFAM" id="SSF48619">
    <property type="entry name" value="Phospholipase A2, PLA2"/>
    <property type="match status" value="1"/>
</dbReference>
<dbReference type="OrthoDB" id="10059604at2759"/>
<keyword evidence="10" id="KW-0443">Lipid metabolism</keyword>
<evidence type="ECO:0000256" key="1">
    <source>
        <dbReference type="ARBA" id="ARBA00001913"/>
    </source>
</evidence>
<keyword evidence="6" id="KW-0479">Metal-binding</keyword>
<gene>
    <name evidence="15" type="ORF">DAPPUDRAFT_312219</name>
</gene>
<evidence type="ECO:0000256" key="2">
    <source>
        <dbReference type="ARBA" id="ARBA00004613"/>
    </source>
</evidence>
<evidence type="ECO:0000256" key="3">
    <source>
        <dbReference type="ARBA" id="ARBA00013278"/>
    </source>
</evidence>
<feature type="signal peptide" evidence="13">
    <location>
        <begin position="1"/>
        <end position="18"/>
    </location>
</feature>
<dbReference type="GO" id="GO:0050482">
    <property type="term" value="P:arachidonate secretion"/>
    <property type="evidence" value="ECO:0007669"/>
    <property type="project" value="InterPro"/>
</dbReference>
<dbReference type="CDD" id="cd04704">
    <property type="entry name" value="PLA2_bee_venom_like"/>
    <property type="match status" value="1"/>
</dbReference>
<comment type="subcellular location">
    <subcellularLocation>
        <location evidence="2">Secreted</location>
    </subcellularLocation>
</comment>
<evidence type="ECO:0000256" key="5">
    <source>
        <dbReference type="ARBA" id="ARBA00022525"/>
    </source>
</evidence>
<keyword evidence="9" id="KW-0442">Lipid degradation</keyword>
<evidence type="ECO:0000313" key="15">
    <source>
        <dbReference type="EMBL" id="EFX87458.1"/>
    </source>
</evidence>
<name>E9G050_DAPPU</name>
<dbReference type="Gene3D" id="1.20.90.10">
    <property type="entry name" value="Phospholipase A2 domain"/>
    <property type="match status" value="1"/>
</dbReference>
<feature type="domain" description="Phospholipase A2-like central" evidence="14">
    <location>
        <begin position="132"/>
        <end position="228"/>
    </location>
</feature>
<dbReference type="FunFam" id="1.20.90.10:FF:000002">
    <property type="entry name" value="Phospholipase A2 group III"/>
    <property type="match status" value="1"/>
</dbReference>
<evidence type="ECO:0000256" key="6">
    <source>
        <dbReference type="ARBA" id="ARBA00022723"/>
    </source>
</evidence>
<evidence type="ECO:0000256" key="10">
    <source>
        <dbReference type="ARBA" id="ARBA00023098"/>
    </source>
</evidence>
<keyword evidence="13" id="KW-0732">Signal</keyword>
<dbReference type="GO" id="GO:0006644">
    <property type="term" value="P:phospholipid metabolic process"/>
    <property type="evidence" value="ECO:0007669"/>
    <property type="project" value="InterPro"/>
</dbReference>
<dbReference type="InterPro" id="IPR016090">
    <property type="entry name" value="PLA2-like_dom"/>
</dbReference>
<keyword evidence="11" id="KW-1015">Disulfide bond</keyword>
<keyword evidence="7" id="KW-0378">Hydrolase</keyword>
<dbReference type="GO" id="GO:0016042">
    <property type="term" value="P:lipid catabolic process"/>
    <property type="evidence" value="ECO:0007669"/>
    <property type="project" value="UniProtKB-KW"/>
</dbReference>
<evidence type="ECO:0000256" key="9">
    <source>
        <dbReference type="ARBA" id="ARBA00022963"/>
    </source>
</evidence>
<evidence type="ECO:0000256" key="12">
    <source>
        <dbReference type="ARBA" id="ARBA00029903"/>
    </source>
</evidence>
<dbReference type="HOGENOM" id="CLU_970637_0_0_1"/>
<dbReference type="AlphaFoldDB" id="E9G050"/>
<dbReference type="GO" id="GO:0047498">
    <property type="term" value="F:calcium-dependent phospholipase A2 activity"/>
    <property type="evidence" value="ECO:0000318"/>
    <property type="project" value="GO_Central"/>
</dbReference>
<dbReference type="Proteomes" id="UP000000305">
    <property type="component" value="Unassembled WGS sequence"/>
</dbReference>
<dbReference type="GO" id="GO:0005576">
    <property type="term" value="C:extracellular region"/>
    <property type="evidence" value="ECO:0007669"/>
    <property type="project" value="UniProtKB-SubCell"/>
</dbReference>
<dbReference type="InterPro" id="IPR033113">
    <property type="entry name" value="PLA2_histidine"/>
</dbReference>
<proteinExistence type="predicted"/>
<evidence type="ECO:0000259" key="14">
    <source>
        <dbReference type="Pfam" id="PF05826"/>
    </source>
</evidence>
<dbReference type="KEGG" id="dpx:DAPPUDRAFT_312219"/>
<dbReference type="eggNOG" id="ENOG502S31M">
    <property type="taxonomic scope" value="Eukaryota"/>
</dbReference>
<dbReference type="PANTHER" id="PTHR12253">
    <property type="entry name" value="RH14732P"/>
    <property type="match status" value="1"/>
</dbReference>
<accession>E9G050</accession>
<reference evidence="15 16" key="1">
    <citation type="journal article" date="2011" name="Science">
        <title>The ecoresponsive genome of Daphnia pulex.</title>
        <authorList>
            <person name="Colbourne J.K."/>
            <person name="Pfrender M.E."/>
            <person name="Gilbert D."/>
            <person name="Thomas W.K."/>
            <person name="Tucker A."/>
            <person name="Oakley T.H."/>
            <person name="Tokishita S."/>
            <person name="Aerts A."/>
            <person name="Arnold G.J."/>
            <person name="Basu M.K."/>
            <person name="Bauer D.J."/>
            <person name="Caceres C.E."/>
            <person name="Carmel L."/>
            <person name="Casola C."/>
            <person name="Choi J.H."/>
            <person name="Detter J.C."/>
            <person name="Dong Q."/>
            <person name="Dusheyko S."/>
            <person name="Eads B.D."/>
            <person name="Frohlich T."/>
            <person name="Geiler-Samerotte K.A."/>
            <person name="Gerlach D."/>
            <person name="Hatcher P."/>
            <person name="Jogdeo S."/>
            <person name="Krijgsveld J."/>
            <person name="Kriventseva E.V."/>
            <person name="Kultz D."/>
            <person name="Laforsch C."/>
            <person name="Lindquist E."/>
            <person name="Lopez J."/>
            <person name="Manak J.R."/>
            <person name="Muller J."/>
            <person name="Pangilinan J."/>
            <person name="Patwardhan R.P."/>
            <person name="Pitluck S."/>
            <person name="Pritham E.J."/>
            <person name="Rechtsteiner A."/>
            <person name="Rho M."/>
            <person name="Rogozin I.B."/>
            <person name="Sakarya O."/>
            <person name="Salamov A."/>
            <person name="Schaack S."/>
            <person name="Shapiro H."/>
            <person name="Shiga Y."/>
            <person name="Skalitzky C."/>
            <person name="Smith Z."/>
            <person name="Souvorov A."/>
            <person name="Sung W."/>
            <person name="Tang Z."/>
            <person name="Tsuchiya D."/>
            <person name="Tu H."/>
            <person name="Vos H."/>
            <person name="Wang M."/>
            <person name="Wolf Y.I."/>
            <person name="Yamagata H."/>
            <person name="Yamada T."/>
            <person name="Ye Y."/>
            <person name="Shaw J.R."/>
            <person name="Andrews J."/>
            <person name="Crease T.J."/>
            <person name="Tang H."/>
            <person name="Lucas S.M."/>
            <person name="Robertson H.M."/>
            <person name="Bork P."/>
            <person name="Koonin E.V."/>
            <person name="Zdobnov E.M."/>
            <person name="Grigoriev I.V."/>
            <person name="Lynch M."/>
            <person name="Boore J.L."/>
        </authorList>
    </citation>
    <scope>NUCLEOTIDE SEQUENCE [LARGE SCALE GENOMIC DNA]</scope>
</reference>
<keyword evidence="8" id="KW-0106">Calcium</keyword>
<feature type="chain" id="PRO_5003237010" description="Phospholipase A2" evidence="13">
    <location>
        <begin position="19"/>
        <end position="272"/>
    </location>
</feature>
<evidence type="ECO:0000256" key="4">
    <source>
        <dbReference type="ARBA" id="ARBA00021721"/>
    </source>
</evidence>
<dbReference type="PROSITE" id="PS00118">
    <property type="entry name" value="PA2_HIS"/>
    <property type="match status" value="1"/>
</dbReference>